<dbReference type="EMBL" id="JAGFBR010000018">
    <property type="protein sequence ID" value="KAH0449515.1"/>
    <property type="molecule type" value="Genomic_DNA"/>
</dbReference>
<keyword evidence="1" id="KW-1133">Transmembrane helix</keyword>
<gene>
    <name evidence="2" type="ORF">IEQ34_020207</name>
</gene>
<feature type="transmembrane region" description="Helical" evidence="1">
    <location>
        <begin position="30"/>
        <end position="50"/>
    </location>
</feature>
<keyword evidence="1" id="KW-0472">Membrane</keyword>
<accession>A0AAV7G095</accession>
<proteinExistence type="predicted"/>
<dbReference type="Proteomes" id="UP000775213">
    <property type="component" value="Unassembled WGS sequence"/>
</dbReference>
<name>A0AAV7G095_DENCH</name>
<dbReference type="AlphaFoldDB" id="A0AAV7G095"/>
<organism evidence="2 3">
    <name type="scientific">Dendrobium chrysotoxum</name>
    <name type="common">Orchid</name>
    <dbReference type="NCBI Taxonomy" id="161865"/>
    <lineage>
        <taxon>Eukaryota</taxon>
        <taxon>Viridiplantae</taxon>
        <taxon>Streptophyta</taxon>
        <taxon>Embryophyta</taxon>
        <taxon>Tracheophyta</taxon>
        <taxon>Spermatophyta</taxon>
        <taxon>Magnoliopsida</taxon>
        <taxon>Liliopsida</taxon>
        <taxon>Asparagales</taxon>
        <taxon>Orchidaceae</taxon>
        <taxon>Epidendroideae</taxon>
        <taxon>Malaxideae</taxon>
        <taxon>Dendrobiinae</taxon>
        <taxon>Dendrobium</taxon>
    </lineage>
</organism>
<keyword evidence="3" id="KW-1185">Reference proteome</keyword>
<sequence>MLDLVISIDPLAPILIITQLMRMPFSISSLPARIGVMVVWFGLGLMAPLGSCP</sequence>
<keyword evidence="1" id="KW-0812">Transmembrane</keyword>
<evidence type="ECO:0000256" key="1">
    <source>
        <dbReference type="SAM" id="Phobius"/>
    </source>
</evidence>
<evidence type="ECO:0000313" key="3">
    <source>
        <dbReference type="Proteomes" id="UP000775213"/>
    </source>
</evidence>
<protein>
    <submittedName>
        <fullName evidence="2">Uncharacterized protein</fullName>
    </submittedName>
</protein>
<comment type="caution">
    <text evidence="2">The sequence shown here is derived from an EMBL/GenBank/DDBJ whole genome shotgun (WGS) entry which is preliminary data.</text>
</comment>
<reference evidence="2 3" key="1">
    <citation type="journal article" date="2021" name="Hortic Res">
        <title>Chromosome-scale assembly of the Dendrobium chrysotoxum genome enhances the understanding of orchid evolution.</title>
        <authorList>
            <person name="Zhang Y."/>
            <person name="Zhang G.Q."/>
            <person name="Zhang D."/>
            <person name="Liu X.D."/>
            <person name="Xu X.Y."/>
            <person name="Sun W.H."/>
            <person name="Yu X."/>
            <person name="Zhu X."/>
            <person name="Wang Z.W."/>
            <person name="Zhao X."/>
            <person name="Zhong W.Y."/>
            <person name="Chen H."/>
            <person name="Yin W.L."/>
            <person name="Huang T."/>
            <person name="Niu S.C."/>
            <person name="Liu Z.J."/>
        </authorList>
    </citation>
    <scope>NUCLEOTIDE SEQUENCE [LARGE SCALE GENOMIC DNA]</scope>
    <source>
        <strain evidence="2">Lindl</strain>
    </source>
</reference>
<evidence type="ECO:0000313" key="2">
    <source>
        <dbReference type="EMBL" id="KAH0449515.1"/>
    </source>
</evidence>